<accession>A0A5J6V6F5</accession>
<comment type="similarity">
    <text evidence="2">Belongs to the bacterial solute-binding protein SsuA/TauA family.</text>
</comment>
<dbReference type="PROSITE" id="PS51257">
    <property type="entry name" value="PROKAR_LIPOPROTEIN"/>
    <property type="match status" value="1"/>
</dbReference>
<evidence type="ECO:0000256" key="1">
    <source>
        <dbReference type="ARBA" id="ARBA00004418"/>
    </source>
</evidence>
<name>A0A5J6V6F5_9MICO</name>
<evidence type="ECO:0000256" key="2">
    <source>
        <dbReference type="ARBA" id="ARBA00010742"/>
    </source>
</evidence>
<feature type="chain" id="PRO_5039152366" evidence="4">
    <location>
        <begin position="24"/>
        <end position="312"/>
    </location>
</feature>
<feature type="signal peptide" evidence="4">
    <location>
        <begin position="1"/>
        <end position="23"/>
    </location>
</feature>
<dbReference type="RefSeq" id="WP_158061092.1">
    <property type="nucleotide sequence ID" value="NZ_CP044427.1"/>
</dbReference>
<evidence type="ECO:0000313" key="5">
    <source>
        <dbReference type="EMBL" id="QFG68706.1"/>
    </source>
</evidence>
<evidence type="ECO:0000313" key="6">
    <source>
        <dbReference type="Proteomes" id="UP000326546"/>
    </source>
</evidence>
<dbReference type="Gene3D" id="3.40.190.10">
    <property type="entry name" value="Periplasmic binding protein-like II"/>
    <property type="match status" value="2"/>
</dbReference>
<dbReference type="PANTHER" id="PTHR30024">
    <property type="entry name" value="ALIPHATIC SULFONATES-BINDING PROTEIN-RELATED"/>
    <property type="match status" value="1"/>
</dbReference>
<sequence>MRLNILSRQALAAAAAASLLTLAACGGEDDTTAEAAVGDDGAVCGTEPLRFSDTGVEGLEELRVEFEDFRVALEEATDLDVDFQPMSSRTAAATALEYDDLDVLLTGPTEYVVLKAEADAIPLVGVTRQEYRPAIYVRADSDAQSIEDLRGAQLITKEVGSTAGHLGPLEMVDAAGVDPNSNELDVVPLSGTHLAAFASGDGDALGSGIDDLGELEELMGEGNVRVLAEGNDLPNDLFVAREGLGQDCADYLRETLVENQDVLIEAIVSTGENDKYDRSEFVAASDSDYDPIRRAFVAAGFPEFTDLPDDDE</sequence>
<dbReference type="KEGG" id="serw:FY030_08250"/>
<dbReference type="Proteomes" id="UP000326546">
    <property type="component" value="Chromosome"/>
</dbReference>
<keyword evidence="3 4" id="KW-0732">Signal</keyword>
<keyword evidence="6" id="KW-1185">Reference proteome</keyword>
<comment type="subcellular location">
    <subcellularLocation>
        <location evidence="1">Periplasm</location>
    </subcellularLocation>
</comment>
<gene>
    <name evidence="5" type="ORF">FY030_08250</name>
</gene>
<dbReference type="PANTHER" id="PTHR30024:SF47">
    <property type="entry name" value="TAURINE-BINDING PERIPLASMIC PROTEIN"/>
    <property type="match status" value="1"/>
</dbReference>
<organism evidence="5 6">
    <name type="scientific">Ornithinimicrobium pratense</name>
    <dbReference type="NCBI Taxonomy" id="2593973"/>
    <lineage>
        <taxon>Bacteria</taxon>
        <taxon>Bacillati</taxon>
        <taxon>Actinomycetota</taxon>
        <taxon>Actinomycetes</taxon>
        <taxon>Micrococcales</taxon>
        <taxon>Ornithinimicrobiaceae</taxon>
        <taxon>Ornithinimicrobium</taxon>
    </lineage>
</organism>
<dbReference type="OrthoDB" id="9764656at2"/>
<evidence type="ECO:0000256" key="4">
    <source>
        <dbReference type="SAM" id="SignalP"/>
    </source>
</evidence>
<reference evidence="5 6" key="1">
    <citation type="submission" date="2019-09" db="EMBL/GenBank/DDBJ databases">
        <title>Serinicoccus pratensis sp. nov., isolated from meadow soil.</title>
        <authorList>
            <person name="Zhang W."/>
        </authorList>
    </citation>
    <scope>NUCLEOTIDE SEQUENCE [LARGE SCALE GENOMIC DNA]</scope>
    <source>
        <strain evidence="5 6">W204</strain>
    </source>
</reference>
<dbReference type="GO" id="GO:0042597">
    <property type="term" value="C:periplasmic space"/>
    <property type="evidence" value="ECO:0007669"/>
    <property type="project" value="UniProtKB-SubCell"/>
</dbReference>
<dbReference type="AlphaFoldDB" id="A0A5J6V6F5"/>
<protein>
    <submittedName>
        <fullName evidence="5">PhnD/SsuA/transferrin family substrate-binding protein</fullName>
    </submittedName>
</protein>
<proteinExistence type="inferred from homology"/>
<dbReference type="SUPFAM" id="SSF53850">
    <property type="entry name" value="Periplasmic binding protein-like II"/>
    <property type="match status" value="1"/>
</dbReference>
<dbReference type="EMBL" id="CP044427">
    <property type="protein sequence ID" value="QFG68706.1"/>
    <property type="molecule type" value="Genomic_DNA"/>
</dbReference>
<evidence type="ECO:0000256" key="3">
    <source>
        <dbReference type="ARBA" id="ARBA00022729"/>
    </source>
</evidence>
<dbReference type="Pfam" id="PF12974">
    <property type="entry name" value="Phosphonate-bd"/>
    <property type="match status" value="1"/>
</dbReference>